<name>A0A4Z1H9X7_9HELO</name>
<evidence type="ECO:0000313" key="2">
    <source>
        <dbReference type="Proteomes" id="UP000297814"/>
    </source>
</evidence>
<dbReference type="Proteomes" id="UP000297814">
    <property type="component" value="Unassembled WGS sequence"/>
</dbReference>
<organism evidence="1 2">
    <name type="scientific">Botrytis hyacinthi</name>
    <dbReference type="NCBI Taxonomy" id="278943"/>
    <lineage>
        <taxon>Eukaryota</taxon>
        <taxon>Fungi</taxon>
        <taxon>Dikarya</taxon>
        <taxon>Ascomycota</taxon>
        <taxon>Pezizomycotina</taxon>
        <taxon>Leotiomycetes</taxon>
        <taxon>Helotiales</taxon>
        <taxon>Sclerotiniaceae</taxon>
        <taxon>Botrytis</taxon>
    </lineage>
</organism>
<reference evidence="1 2" key="1">
    <citation type="submission" date="2017-12" db="EMBL/GenBank/DDBJ databases">
        <title>Comparative genomics of Botrytis spp.</title>
        <authorList>
            <person name="Valero-Jimenez C.A."/>
            <person name="Tapia P."/>
            <person name="Veloso J."/>
            <person name="Silva-Moreno E."/>
            <person name="Staats M."/>
            <person name="Valdes J.H."/>
            <person name="Van Kan J.A.L."/>
        </authorList>
    </citation>
    <scope>NUCLEOTIDE SEQUENCE [LARGE SCALE GENOMIC DNA]</scope>
    <source>
        <strain evidence="1 2">Bh0001</strain>
    </source>
</reference>
<gene>
    <name evidence="1" type="ORF">BHYA_0016g00660</name>
</gene>
<dbReference type="AlphaFoldDB" id="A0A4Z1H9X7"/>
<protein>
    <submittedName>
        <fullName evidence="1">Uncharacterized protein</fullName>
    </submittedName>
</protein>
<evidence type="ECO:0000313" key="1">
    <source>
        <dbReference type="EMBL" id="TGO41837.1"/>
    </source>
</evidence>
<comment type="caution">
    <text evidence="1">The sequence shown here is derived from an EMBL/GenBank/DDBJ whole genome shotgun (WGS) entry which is preliminary data.</text>
</comment>
<sequence length="85" mass="9357">MYFDLGSLTTKATHRIVPFSVKPKLVLIKIQVLRAIEKIDNGGAGKSKIVGSSTVLQENTLGVISIAVEGSWKHRTVTWNQIFYG</sequence>
<accession>A0A4Z1H9X7</accession>
<proteinExistence type="predicted"/>
<dbReference type="EMBL" id="PQXK01000016">
    <property type="protein sequence ID" value="TGO41837.1"/>
    <property type="molecule type" value="Genomic_DNA"/>
</dbReference>
<keyword evidence="2" id="KW-1185">Reference proteome</keyword>